<keyword evidence="5" id="KW-0963">Cytoplasm</keyword>
<dbReference type="InterPro" id="IPR006027">
    <property type="entry name" value="NusB_RsmB_TIM44"/>
</dbReference>
<evidence type="ECO:0000256" key="6">
    <source>
        <dbReference type="ARBA" id="ARBA00022552"/>
    </source>
</evidence>
<evidence type="ECO:0000256" key="4">
    <source>
        <dbReference type="ARBA" id="ARBA00012140"/>
    </source>
</evidence>
<proteinExistence type="inferred from homology"/>
<organism evidence="17 18">
    <name type="scientific">Lysobacter enzymogenes</name>
    <dbReference type="NCBI Taxonomy" id="69"/>
    <lineage>
        <taxon>Bacteria</taxon>
        <taxon>Pseudomonadati</taxon>
        <taxon>Pseudomonadota</taxon>
        <taxon>Gammaproteobacteria</taxon>
        <taxon>Lysobacterales</taxon>
        <taxon>Lysobacteraceae</taxon>
        <taxon>Lysobacter</taxon>
    </lineage>
</organism>
<evidence type="ECO:0000313" key="17">
    <source>
        <dbReference type="EMBL" id="BAV99973.1"/>
    </source>
</evidence>
<evidence type="ECO:0000256" key="9">
    <source>
        <dbReference type="ARBA" id="ARBA00022691"/>
    </source>
</evidence>
<comment type="function">
    <text evidence="1">Specifically methylates the cytosine at position 967 (m5C967) of 16S rRNA.</text>
</comment>
<evidence type="ECO:0000256" key="5">
    <source>
        <dbReference type="ARBA" id="ARBA00022490"/>
    </source>
</evidence>
<dbReference type="Gene3D" id="3.40.50.150">
    <property type="entry name" value="Vaccinia Virus protein VP39"/>
    <property type="match status" value="1"/>
</dbReference>
<evidence type="ECO:0000256" key="11">
    <source>
        <dbReference type="ARBA" id="ARBA00030399"/>
    </source>
</evidence>
<keyword evidence="6" id="KW-0698">rRNA processing</keyword>
<comment type="subcellular location">
    <subcellularLocation>
        <location evidence="2">Cytoplasm</location>
    </subcellularLocation>
</comment>
<protein>
    <recommendedName>
        <fullName evidence="4">16S rRNA (cytosine(967)-C(5))-methyltransferase</fullName>
        <ecNumber evidence="4">2.1.1.176</ecNumber>
    </recommendedName>
    <alternativeName>
        <fullName evidence="11">16S rRNA m5C967 methyltransferase</fullName>
    </alternativeName>
    <alternativeName>
        <fullName evidence="12">rRNA (cytosine-C(5)-)-methyltransferase RsmB</fullName>
    </alternativeName>
</protein>
<dbReference type="InterPro" id="IPR049560">
    <property type="entry name" value="MeTrfase_RsmB-F_NOP2_cat"/>
</dbReference>
<dbReference type="GO" id="GO:0009383">
    <property type="term" value="F:rRNA (cytosine-C5-)-methyltransferase activity"/>
    <property type="evidence" value="ECO:0007669"/>
    <property type="project" value="TreeGrafter"/>
</dbReference>
<dbReference type="GO" id="GO:0003723">
    <property type="term" value="F:RNA binding"/>
    <property type="evidence" value="ECO:0007669"/>
    <property type="project" value="UniProtKB-UniRule"/>
</dbReference>
<feature type="binding site" evidence="14">
    <location>
        <position position="520"/>
    </location>
    <ligand>
        <name>S-adenosyl-L-methionine</name>
        <dbReference type="ChEBI" id="CHEBI:59789"/>
    </ligand>
</feature>
<dbReference type="Gene3D" id="1.10.940.10">
    <property type="entry name" value="NusB-like"/>
    <property type="match status" value="1"/>
</dbReference>
<feature type="compositionally biased region" description="Low complexity" evidence="15">
    <location>
        <begin position="33"/>
        <end position="43"/>
    </location>
</feature>
<feature type="binding site" evidence="14">
    <location>
        <begin position="447"/>
        <end position="453"/>
    </location>
    <ligand>
        <name>S-adenosyl-L-methionine</name>
        <dbReference type="ChEBI" id="CHEBI:59789"/>
    </ligand>
</feature>
<keyword evidence="8 14" id="KW-0808">Transferase</keyword>
<dbReference type="FunFam" id="3.40.50.150:FF:000022">
    <property type="entry name" value="Ribosomal RNA small subunit methyltransferase B"/>
    <property type="match status" value="1"/>
</dbReference>
<dbReference type="Gene3D" id="3.30.70.1170">
    <property type="entry name" value="Sun protein, domain 3"/>
    <property type="match status" value="1"/>
</dbReference>
<dbReference type="Pfam" id="PF22458">
    <property type="entry name" value="RsmF-B_ferredox"/>
    <property type="match status" value="1"/>
</dbReference>
<dbReference type="GO" id="GO:0005829">
    <property type="term" value="C:cytosol"/>
    <property type="evidence" value="ECO:0007669"/>
    <property type="project" value="TreeGrafter"/>
</dbReference>
<feature type="region of interest" description="Disordered" evidence="15">
    <location>
        <begin position="1"/>
        <end position="175"/>
    </location>
</feature>
<reference evidence="17 18" key="1">
    <citation type="journal article" date="2017" name="DNA Res.">
        <title>Complete genome sequence and expression profile of the commercial lytic enzyme producer Lysobacter enzymogenes M497-1.</title>
        <authorList>
            <person name="Takami H."/>
            <person name="Toyoda A."/>
            <person name="Uchiyama I."/>
            <person name="Itoh T."/>
            <person name="Takaki Y."/>
            <person name="Arai W."/>
            <person name="Nishi S."/>
            <person name="Kawai M."/>
            <person name="Shinya K."/>
            <person name="Ikeda H."/>
        </authorList>
    </citation>
    <scope>NUCLEOTIDE SEQUENCE [LARGE SCALE GENOMIC DNA]</scope>
    <source>
        <strain evidence="17 18">M497-1</strain>
    </source>
</reference>
<dbReference type="PANTHER" id="PTHR22807:SF61">
    <property type="entry name" value="NOL1_NOP2_SUN FAMILY PROTEIN _ ANTITERMINATION NUSB DOMAIN-CONTAINING PROTEIN"/>
    <property type="match status" value="1"/>
</dbReference>
<keyword evidence="10 14" id="KW-0694">RNA-binding</keyword>
<dbReference type="InterPro" id="IPR018314">
    <property type="entry name" value="RsmB/NOL1/NOP2-like_CS"/>
</dbReference>
<keyword evidence="7 14" id="KW-0489">Methyltransferase</keyword>
<dbReference type="PANTHER" id="PTHR22807">
    <property type="entry name" value="NOP2 YEAST -RELATED NOL1/NOP2/FMU SUN DOMAIN-CONTAINING"/>
    <property type="match status" value="1"/>
</dbReference>
<feature type="compositionally biased region" description="Basic and acidic residues" evidence="15">
    <location>
        <begin position="1"/>
        <end position="18"/>
    </location>
</feature>
<feature type="compositionally biased region" description="Basic and acidic residues" evidence="15">
    <location>
        <begin position="85"/>
        <end position="116"/>
    </location>
</feature>
<comment type="catalytic activity">
    <reaction evidence="13">
        <text>cytidine(967) in 16S rRNA + S-adenosyl-L-methionine = 5-methylcytidine(967) in 16S rRNA + S-adenosyl-L-homocysteine + H(+)</text>
        <dbReference type="Rhea" id="RHEA:42748"/>
        <dbReference type="Rhea" id="RHEA-COMP:10219"/>
        <dbReference type="Rhea" id="RHEA-COMP:10220"/>
        <dbReference type="ChEBI" id="CHEBI:15378"/>
        <dbReference type="ChEBI" id="CHEBI:57856"/>
        <dbReference type="ChEBI" id="CHEBI:59789"/>
        <dbReference type="ChEBI" id="CHEBI:74483"/>
        <dbReference type="ChEBI" id="CHEBI:82748"/>
        <dbReference type="EC" id="2.1.1.176"/>
    </reaction>
</comment>
<evidence type="ECO:0000256" key="2">
    <source>
        <dbReference type="ARBA" id="ARBA00004496"/>
    </source>
</evidence>
<dbReference type="GO" id="GO:0006355">
    <property type="term" value="P:regulation of DNA-templated transcription"/>
    <property type="evidence" value="ECO:0007669"/>
    <property type="project" value="InterPro"/>
</dbReference>
<dbReference type="InterPro" id="IPR023267">
    <property type="entry name" value="RCMT"/>
</dbReference>
<dbReference type="InterPro" id="IPR004573">
    <property type="entry name" value="rRNA_ssu_MeTfrase_B"/>
</dbReference>
<dbReference type="SUPFAM" id="SSF53335">
    <property type="entry name" value="S-adenosyl-L-methionine-dependent methyltransferases"/>
    <property type="match status" value="1"/>
</dbReference>
<evidence type="ECO:0000256" key="14">
    <source>
        <dbReference type="PROSITE-ProRule" id="PRU01023"/>
    </source>
</evidence>
<dbReference type="SUPFAM" id="SSF48013">
    <property type="entry name" value="NusB-like"/>
    <property type="match status" value="1"/>
</dbReference>
<dbReference type="InterPro" id="IPR029063">
    <property type="entry name" value="SAM-dependent_MTases_sf"/>
</dbReference>
<dbReference type="InterPro" id="IPR035926">
    <property type="entry name" value="NusB-like_sf"/>
</dbReference>
<sequence length="632" mass="67374">MSERREPPKPDAPRDGDARPTAGRLRKLDSLDAARYAPAAPERPAAEGERAAASRRSGEQDPLRTSAARRERRERAAARAGAGAGRERNPRSDGPRGDSPRSNDARGEGARSDSRHSPGARSNGPRGAARTPGQRAAAPRGDGESRSAGERRRDGGARTGAKPRPPGARDQRREPGAEPYARFRNEHPAAPALPADDSHPGARVRAIAARTLDAVLHRGRSLKAELAAALPALADPRDRALVEAICFAVLRQPLRLEAALNEWMPRPLPPRDSELRALLLAGLAQLDPLGLPAHAALDASVEAARLLGRAHQAGLVNALLRRAQRDGLPAVDPRVSHWPSWLRGMLRKDWPAHYETILAESALAPPMWLRVNRSRAARADYLQRLADAGLAAAAPADLADALRLDQAQPVAALPGFADGAASVQDASAQRVADALAPAPGARVLDACAAPGGKSAHLLERDPSLRLTALDVDAARLQRVRATLARAGFDADGERVRLHAADAAELDAWWDGAAFDAVLLDAPCSATGIVRRQPDVVLHRRESDIAALTVVQARLLDALWRTLAPGGVLVYATCSILKAENEDQVRAFLARTADARVDALGPDFGHDCEVGRQRLPGEDGGDGFFYARLRRAG</sequence>
<dbReference type="CDD" id="cd02440">
    <property type="entry name" value="AdoMet_MTases"/>
    <property type="match status" value="1"/>
</dbReference>
<name>A0AAU9AS42_LYSEN</name>
<evidence type="ECO:0000256" key="3">
    <source>
        <dbReference type="ARBA" id="ARBA00007494"/>
    </source>
</evidence>
<dbReference type="EC" id="2.1.1.176" evidence="4"/>
<dbReference type="KEGG" id="lem:LEN_4486"/>
<evidence type="ECO:0000259" key="16">
    <source>
        <dbReference type="PROSITE" id="PS51686"/>
    </source>
</evidence>
<accession>A0AAU9AS42</accession>
<evidence type="ECO:0000256" key="1">
    <source>
        <dbReference type="ARBA" id="ARBA00002724"/>
    </source>
</evidence>
<evidence type="ECO:0000256" key="13">
    <source>
        <dbReference type="ARBA" id="ARBA00047283"/>
    </source>
</evidence>
<dbReference type="PROSITE" id="PS51686">
    <property type="entry name" value="SAM_MT_RSMB_NOP"/>
    <property type="match status" value="1"/>
</dbReference>
<feature type="active site" description="Nucleophile" evidence="14">
    <location>
        <position position="573"/>
    </location>
</feature>
<comment type="similarity">
    <text evidence="3 14">Belongs to the class I-like SAM-binding methyltransferase superfamily. RsmB/NOP family.</text>
</comment>
<dbReference type="PROSITE" id="PS01153">
    <property type="entry name" value="NOL1_NOP2_SUN"/>
    <property type="match status" value="1"/>
</dbReference>
<feature type="compositionally biased region" description="Basic and acidic residues" evidence="15">
    <location>
        <begin position="141"/>
        <end position="156"/>
    </location>
</feature>
<keyword evidence="9 14" id="KW-0949">S-adenosyl-L-methionine</keyword>
<feature type="domain" description="SAM-dependent MTase RsmB/NOP-type" evidence="16">
    <location>
        <begin position="357"/>
        <end position="631"/>
    </location>
</feature>
<dbReference type="Pfam" id="PF01029">
    <property type="entry name" value="NusB"/>
    <property type="match status" value="1"/>
</dbReference>
<dbReference type="PRINTS" id="PR02008">
    <property type="entry name" value="RCMTFAMILY"/>
</dbReference>
<evidence type="ECO:0000256" key="8">
    <source>
        <dbReference type="ARBA" id="ARBA00022679"/>
    </source>
</evidence>
<feature type="compositionally biased region" description="Basic and acidic residues" evidence="15">
    <location>
        <begin position="44"/>
        <end position="77"/>
    </location>
</feature>
<dbReference type="NCBIfam" id="TIGR00563">
    <property type="entry name" value="rsmB"/>
    <property type="match status" value="1"/>
</dbReference>
<dbReference type="InterPro" id="IPR054728">
    <property type="entry name" value="RsmB-like_ferredoxin"/>
</dbReference>
<dbReference type="EMBL" id="AP014940">
    <property type="protein sequence ID" value="BAV99973.1"/>
    <property type="molecule type" value="Genomic_DNA"/>
</dbReference>
<feature type="binding site" evidence="14">
    <location>
        <position position="470"/>
    </location>
    <ligand>
        <name>S-adenosyl-L-methionine</name>
        <dbReference type="ChEBI" id="CHEBI:59789"/>
    </ligand>
</feature>
<dbReference type="FunFam" id="3.30.70.1170:FF:000002">
    <property type="entry name" value="Ribosomal RNA small subunit methyltransferase B"/>
    <property type="match status" value="1"/>
</dbReference>
<dbReference type="AlphaFoldDB" id="A0AAU9AS42"/>
<gene>
    <name evidence="17" type="primary">sun</name>
    <name evidence="17" type="ORF">LEN_4486</name>
</gene>
<dbReference type="InterPro" id="IPR001678">
    <property type="entry name" value="MeTrfase_RsmB-F_NOP2_dom"/>
</dbReference>
<evidence type="ECO:0000256" key="7">
    <source>
        <dbReference type="ARBA" id="ARBA00022603"/>
    </source>
</evidence>
<evidence type="ECO:0000313" key="18">
    <source>
        <dbReference type="Proteomes" id="UP000218824"/>
    </source>
</evidence>
<dbReference type="Pfam" id="PF01189">
    <property type="entry name" value="Methyltr_RsmB-F"/>
    <property type="match status" value="1"/>
</dbReference>
<evidence type="ECO:0000256" key="12">
    <source>
        <dbReference type="ARBA" id="ARBA00031088"/>
    </source>
</evidence>
<feature type="binding site" evidence="14">
    <location>
        <position position="501"/>
    </location>
    <ligand>
        <name>S-adenosyl-L-methionine</name>
        <dbReference type="ChEBI" id="CHEBI:59789"/>
    </ligand>
</feature>
<dbReference type="NCBIfam" id="NF008149">
    <property type="entry name" value="PRK10901.1"/>
    <property type="match status" value="1"/>
</dbReference>
<dbReference type="GO" id="GO:0070475">
    <property type="term" value="P:rRNA base methylation"/>
    <property type="evidence" value="ECO:0007669"/>
    <property type="project" value="TreeGrafter"/>
</dbReference>
<evidence type="ECO:0000256" key="15">
    <source>
        <dbReference type="SAM" id="MobiDB-lite"/>
    </source>
</evidence>
<evidence type="ECO:0000256" key="10">
    <source>
        <dbReference type="ARBA" id="ARBA00022884"/>
    </source>
</evidence>
<dbReference type="Proteomes" id="UP000218824">
    <property type="component" value="Chromosome"/>
</dbReference>